<comment type="caution">
    <text evidence="1">The sequence shown here is derived from an EMBL/GenBank/DDBJ whole genome shotgun (WGS) entry which is preliminary data.</text>
</comment>
<name>A0AAV8ZKV5_9CUCU</name>
<proteinExistence type="predicted"/>
<evidence type="ECO:0008006" key="3">
    <source>
        <dbReference type="Google" id="ProtNLM"/>
    </source>
</evidence>
<reference evidence="1" key="1">
    <citation type="journal article" date="2023" name="Insect Mol. Biol.">
        <title>Genome sequencing provides insights into the evolution of gene families encoding plant cell wall-degrading enzymes in longhorned beetles.</title>
        <authorList>
            <person name="Shin N.R."/>
            <person name="Okamura Y."/>
            <person name="Kirsch R."/>
            <person name="Pauchet Y."/>
        </authorList>
    </citation>
    <scope>NUCLEOTIDE SEQUENCE</scope>
    <source>
        <strain evidence="1">RBIC_L_NR</strain>
    </source>
</reference>
<accession>A0AAV8ZKV5</accession>
<dbReference type="Proteomes" id="UP001162156">
    <property type="component" value="Unassembled WGS sequence"/>
</dbReference>
<sequence>MPNVGGPRASKRLLSCVVHSQMLYDAPIWYTVTEKKKLVSKLASVQRKIALRVCSAYRTISTEAAGVISGIPPIELQLLERREKYLGIDGETARANLITRRQDKWNLGTYGRWTHCLIPDIQTWADRVYGKTDYYLTQALSGHGCFRKYLFERRRVETDACKYCGEQDNAKHTLFVCSYWEEFRHDYHNEAGRPFNALNMMTDLINGREEDWKLAYKAWAARKTNEEVFVFPLTDQ</sequence>
<evidence type="ECO:0000313" key="2">
    <source>
        <dbReference type="Proteomes" id="UP001162156"/>
    </source>
</evidence>
<gene>
    <name evidence="1" type="ORF">NQ314_004883</name>
</gene>
<keyword evidence="2" id="KW-1185">Reference proteome</keyword>
<evidence type="ECO:0000313" key="1">
    <source>
        <dbReference type="EMBL" id="KAJ8964579.1"/>
    </source>
</evidence>
<dbReference type="EMBL" id="JANEYF010001344">
    <property type="protein sequence ID" value="KAJ8964579.1"/>
    <property type="molecule type" value="Genomic_DNA"/>
</dbReference>
<organism evidence="1 2">
    <name type="scientific">Rhamnusium bicolor</name>
    <dbReference type="NCBI Taxonomy" id="1586634"/>
    <lineage>
        <taxon>Eukaryota</taxon>
        <taxon>Metazoa</taxon>
        <taxon>Ecdysozoa</taxon>
        <taxon>Arthropoda</taxon>
        <taxon>Hexapoda</taxon>
        <taxon>Insecta</taxon>
        <taxon>Pterygota</taxon>
        <taxon>Neoptera</taxon>
        <taxon>Endopterygota</taxon>
        <taxon>Coleoptera</taxon>
        <taxon>Polyphaga</taxon>
        <taxon>Cucujiformia</taxon>
        <taxon>Chrysomeloidea</taxon>
        <taxon>Cerambycidae</taxon>
        <taxon>Lepturinae</taxon>
        <taxon>Rhagiini</taxon>
        <taxon>Rhamnusium</taxon>
    </lineage>
</organism>
<dbReference type="AlphaFoldDB" id="A0AAV8ZKV5"/>
<protein>
    <recommendedName>
        <fullName evidence="3">Reverse transcriptase</fullName>
    </recommendedName>
</protein>